<dbReference type="Proteomes" id="UP001194468">
    <property type="component" value="Unassembled WGS sequence"/>
</dbReference>
<dbReference type="InterPro" id="IPR041078">
    <property type="entry name" value="Plavaka"/>
</dbReference>
<dbReference type="AlphaFoldDB" id="A0AAD4GEI6"/>
<sequence>ALDDESEELKLWMRDPVACLQELIGNLAFKGNLAYIPEKVYVDQEGQTRRYDEM</sequence>
<name>A0AAD4GEI6_BOLED</name>
<keyword evidence="2" id="KW-1185">Reference proteome</keyword>
<dbReference type="Pfam" id="PF18759">
    <property type="entry name" value="Plavaka"/>
    <property type="match status" value="1"/>
</dbReference>
<comment type="caution">
    <text evidence="1">The sequence shown here is derived from an EMBL/GenBank/DDBJ whole genome shotgun (WGS) entry which is preliminary data.</text>
</comment>
<feature type="non-terminal residue" evidence="1">
    <location>
        <position position="1"/>
    </location>
</feature>
<organism evidence="1 2">
    <name type="scientific">Boletus edulis BED1</name>
    <dbReference type="NCBI Taxonomy" id="1328754"/>
    <lineage>
        <taxon>Eukaryota</taxon>
        <taxon>Fungi</taxon>
        <taxon>Dikarya</taxon>
        <taxon>Basidiomycota</taxon>
        <taxon>Agaricomycotina</taxon>
        <taxon>Agaricomycetes</taxon>
        <taxon>Agaricomycetidae</taxon>
        <taxon>Boletales</taxon>
        <taxon>Boletineae</taxon>
        <taxon>Boletaceae</taxon>
        <taxon>Boletoideae</taxon>
        <taxon>Boletus</taxon>
    </lineage>
</organism>
<reference evidence="1" key="2">
    <citation type="journal article" date="2020" name="Nat. Commun.">
        <title>Large-scale genome sequencing of mycorrhizal fungi provides insights into the early evolution of symbiotic traits.</title>
        <authorList>
            <person name="Miyauchi S."/>
            <person name="Kiss E."/>
            <person name="Kuo A."/>
            <person name="Drula E."/>
            <person name="Kohler A."/>
            <person name="Sanchez-Garcia M."/>
            <person name="Morin E."/>
            <person name="Andreopoulos B."/>
            <person name="Barry K.W."/>
            <person name="Bonito G."/>
            <person name="Buee M."/>
            <person name="Carver A."/>
            <person name="Chen C."/>
            <person name="Cichocki N."/>
            <person name="Clum A."/>
            <person name="Culley D."/>
            <person name="Crous P.W."/>
            <person name="Fauchery L."/>
            <person name="Girlanda M."/>
            <person name="Hayes R.D."/>
            <person name="Keri Z."/>
            <person name="LaButti K."/>
            <person name="Lipzen A."/>
            <person name="Lombard V."/>
            <person name="Magnuson J."/>
            <person name="Maillard F."/>
            <person name="Murat C."/>
            <person name="Nolan M."/>
            <person name="Ohm R.A."/>
            <person name="Pangilinan J."/>
            <person name="Pereira M.F."/>
            <person name="Perotto S."/>
            <person name="Peter M."/>
            <person name="Pfister S."/>
            <person name="Riley R."/>
            <person name="Sitrit Y."/>
            <person name="Stielow J.B."/>
            <person name="Szollosi G."/>
            <person name="Zifcakova L."/>
            <person name="Stursova M."/>
            <person name="Spatafora J.W."/>
            <person name="Tedersoo L."/>
            <person name="Vaario L.M."/>
            <person name="Yamada A."/>
            <person name="Yan M."/>
            <person name="Wang P."/>
            <person name="Xu J."/>
            <person name="Bruns T."/>
            <person name="Baldrian P."/>
            <person name="Vilgalys R."/>
            <person name="Dunand C."/>
            <person name="Henrissat B."/>
            <person name="Grigoriev I.V."/>
            <person name="Hibbett D."/>
            <person name="Nagy L.G."/>
            <person name="Martin F.M."/>
        </authorList>
    </citation>
    <scope>NUCLEOTIDE SEQUENCE</scope>
    <source>
        <strain evidence="1">BED1</strain>
    </source>
</reference>
<accession>A0AAD4GEI6</accession>
<evidence type="ECO:0000313" key="1">
    <source>
        <dbReference type="EMBL" id="KAF8439422.1"/>
    </source>
</evidence>
<reference evidence="1" key="1">
    <citation type="submission" date="2019-10" db="EMBL/GenBank/DDBJ databases">
        <authorList>
            <consortium name="DOE Joint Genome Institute"/>
            <person name="Kuo A."/>
            <person name="Miyauchi S."/>
            <person name="Kiss E."/>
            <person name="Drula E."/>
            <person name="Kohler A."/>
            <person name="Sanchez-Garcia M."/>
            <person name="Andreopoulos B."/>
            <person name="Barry K.W."/>
            <person name="Bonito G."/>
            <person name="Buee M."/>
            <person name="Carver A."/>
            <person name="Chen C."/>
            <person name="Cichocki N."/>
            <person name="Clum A."/>
            <person name="Culley D."/>
            <person name="Crous P.W."/>
            <person name="Fauchery L."/>
            <person name="Girlanda M."/>
            <person name="Hayes R."/>
            <person name="Keri Z."/>
            <person name="LaButti K."/>
            <person name="Lipzen A."/>
            <person name="Lombard V."/>
            <person name="Magnuson J."/>
            <person name="Maillard F."/>
            <person name="Morin E."/>
            <person name="Murat C."/>
            <person name="Nolan M."/>
            <person name="Ohm R."/>
            <person name="Pangilinan J."/>
            <person name="Pereira M."/>
            <person name="Perotto S."/>
            <person name="Peter M."/>
            <person name="Riley R."/>
            <person name="Sitrit Y."/>
            <person name="Stielow B."/>
            <person name="Szollosi G."/>
            <person name="Zifcakova L."/>
            <person name="Stursova M."/>
            <person name="Spatafora J.W."/>
            <person name="Tedersoo L."/>
            <person name="Vaario L.-M."/>
            <person name="Yamada A."/>
            <person name="Yan M."/>
            <person name="Wang P."/>
            <person name="Xu J."/>
            <person name="Bruns T."/>
            <person name="Baldrian P."/>
            <person name="Vilgalys R."/>
            <person name="Henrissat B."/>
            <person name="Grigoriev I.V."/>
            <person name="Hibbett D."/>
            <person name="Nagy L.G."/>
            <person name="Martin F.M."/>
        </authorList>
    </citation>
    <scope>NUCLEOTIDE SEQUENCE</scope>
    <source>
        <strain evidence="1">BED1</strain>
    </source>
</reference>
<gene>
    <name evidence="1" type="ORF">L210DRAFT_3321480</name>
</gene>
<proteinExistence type="predicted"/>
<dbReference type="EMBL" id="WHUW01000014">
    <property type="protein sequence ID" value="KAF8439422.1"/>
    <property type="molecule type" value="Genomic_DNA"/>
</dbReference>
<protein>
    <submittedName>
        <fullName evidence="1">Uncharacterized protein</fullName>
    </submittedName>
</protein>
<feature type="non-terminal residue" evidence="1">
    <location>
        <position position="54"/>
    </location>
</feature>
<evidence type="ECO:0000313" key="2">
    <source>
        <dbReference type="Proteomes" id="UP001194468"/>
    </source>
</evidence>